<dbReference type="OMA" id="ISVIFTH"/>
<dbReference type="GO" id="GO:0050852">
    <property type="term" value="P:T cell receptor signaling pathway"/>
    <property type="evidence" value="ECO:0007669"/>
    <property type="project" value="TreeGrafter"/>
</dbReference>
<dbReference type="Gene3D" id="2.60.40.10">
    <property type="entry name" value="Immunoglobulins"/>
    <property type="match status" value="2"/>
</dbReference>
<proteinExistence type="predicted"/>
<dbReference type="Pfam" id="PF07686">
    <property type="entry name" value="V-set"/>
    <property type="match status" value="1"/>
</dbReference>
<dbReference type="GO" id="GO:1903037">
    <property type="term" value="P:regulation of leukocyte cell-cell adhesion"/>
    <property type="evidence" value="ECO:0007669"/>
    <property type="project" value="UniProtKB-ARBA"/>
</dbReference>
<dbReference type="Ensembl" id="ENSCMIT00000000475.1">
    <property type="protein sequence ID" value="ENSCMIP00000000437.1"/>
    <property type="gene ID" value="ENSCMIG00000000318.1"/>
</dbReference>
<accession>A0A4W3GCE9</accession>
<dbReference type="SMART" id="SM00406">
    <property type="entry name" value="IGv"/>
    <property type="match status" value="1"/>
</dbReference>
<sequence>KMLLTERDRPLFCENDNAIYGLLLTEKFTVSGPTHPITATTGSSVVLDCKCSISLSPEGVDIRWFKTRFDSPVYLYRRGRHNLEEQDESYRQRAQLSIEGLKEGIVSLRLADVRVTDNGTYTCFVDYAGSYEDTNIQLQVQGQSCSRRDNTCNSCVSAELLQCESSGWFPAPYVVWTDAQGQNLTSVSITTVREDSEGLFSIESQIDIKICVWFVLHINKTENEFRRKKSSFCLLVTFSENQ</sequence>
<reference evidence="8" key="4">
    <citation type="submission" date="2025-08" db="UniProtKB">
        <authorList>
            <consortium name="Ensembl"/>
        </authorList>
    </citation>
    <scope>IDENTIFICATION</scope>
</reference>
<dbReference type="InterPro" id="IPR013106">
    <property type="entry name" value="Ig_V-set"/>
</dbReference>
<dbReference type="PANTHER" id="PTHR24100">
    <property type="entry name" value="BUTYROPHILIN"/>
    <property type="match status" value="1"/>
</dbReference>
<reference evidence="8" key="5">
    <citation type="submission" date="2025-09" db="UniProtKB">
        <authorList>
            <consortium name="Ensembl"/>
        </authorList>
    </citation>
    <scope>IDENTIFICATION</scope>
</reference>
<dbReference type="InterPro" id="IPR036179">
    <property type="entry name" value="Ig-like_dom_sf"/>
</dbReference>
<dbReference type="AlphaFoldDB" id="A0A4W3GCE9"/>
<dbReference type="GO" id="GO:0009897">
    <property type="term" value="C:external side of plasma membrane"/>
    <property type="evidence" value="ECO:0007669"/>
    <property type="project" value="TreeGrafter"/>
</dbReference>
<dbReference type="GO" id="GO:0050863">
    <property type="term" value="P:regulation of T cell activation"/>
    <property type="evidence" value="ECO:0007669"/>
    <property type="project" value="UniProtKB-ARBA"/>
</dbReference>
<name>A0A4W3GCE9_CALMI</name>
<keyword evidence="2" id="KW-0732">Signal</keyword>
<dbReference type="InterPro" id="IPR007110">
    <property type="entry name" value="Ig-like_dom"/>
</dbReference>
<keyword evidence="6" id="KW-0393">Immunoglobulin domain</keyword>
<evidence type="ECO:0000256" key="3">
    <source>
        <dbReference type="ARBA" id="ARBA00023136"/>
    </source>
</evidence>
<reference evidence="9" key="2">
    <citation type="journal article" date="2007" name="PLoS Biol.">
        <title>Survey sequencing and comparative analysis of the elephant shark (Callorhinchus milii) genome.</title>
        <authorList>
            <person name="Venkatesh B."/>
            <person name="Kirkness E.F."/>
            <person name="Loh Y.H."/>
            <person name="Halpern A.L."/>
            <person name="Lee A.P."/>
            <person name="Johnson J."/>
            <person name="Dandona N."/>
            <person name="Viswanathan L.D."/>
            <person name="Tay A."/>
            <person name="Venter J.C."/>
            <person name="Strausberg R.L."/>
            <person name="Brenner S."/>
        </authorList>
    </citation>
    <scope>NUCLEOTIDE SEQUENCE [LARGE SCALE GENOMIC DNA]</scope>
</reference>
<evidence type="ECO:0000313" key="9">
    <source>
        <dbReference type="Proteomes" id="UP000314986"/>
    </source>
</evidence>
<reference evidence="9" key="3">
    <citation type="journal article" date="2014" name="Nature">
        <title>Elephant shark genome provides unique insights into gnathostome evolution.</title>
        <authorList>
            <consortium name="International Elephant Shark Genome Sequencing Consortium"/>
            <person name="Venkatesh B."/>
            <person name="Lee A.P."/>
            <person name="Ravi V."/>
            <person name="Maurya A.K."/>
            <person name="Lian M.M."/>
            <person name="Swann J.B."/>
            <person name="Ohta Y."/>
            <person name="Flajnik M.F."/>
            <person name="Sutoh Y."/>
            <person name="Kasahara M."/>
            <person name="Hoon S."/>
            <person name="Gangu V."/>
            <person name="Roy S.W."/>
            <person name="Irimia M."/>
            <person name="Korzh V."/>
            <person name="Kondrychyn I."/>
            <person name="Lim Z.W."/>
            <person name="Tay B.H."/>
            <person name="Tohari S."/>
            <person name="Kong K.W."/>
            <person name="Ho S."/>
            <person name="Lorente-Galdos B."/>
            <person name="Quilez J."/>
            <person name="Marques-Bonet T."/>
            <person name="Raney B.J."/>
            <person name="Ingham P.W."/>
            <person name="Tay A."/>
            <person name="Hillier L.W."/>
            <person name="Minx P."/>
            <person name="Boehm T."/>
            <person name="Wilson R.K."/>
            <person name="Brenner S."/>
            <person name="Warren W.C."/>
        </authorList>
    </citation>
    <scope>NUCLEOTIDE SEQUENCE [LARGE SCALE GENOMIC DNA]</scope>
</reference>
<evidence type="ECO:0000256" key="6">
    <source>
        <dbReference type="ARBA" id="ARBA00023319"/>
    </source>
</evidence>
<dbReference type="InterPro" id="IPR053896">
    <property type="entry name" value="BTN3A2-like_Ig-C"/>
</dbReference>
<evidence type="ECO:0000256" key="4">
    <source>
        <dbReference type="ARBA" id="ARBA00023157"/>
    </source>
</evidence>
<dbReference type="GO" id="GO:0001817">
    <property type="term" value="P:regulation of cytokine production"/>
    <property type="evidence" value="ECO:0007669"/>
    <property type="project" value="TreeGrafter"/>
</dbReference>
<protein>
    <recommendedName>
        <fullName evidence="7">Ig-like domain-containing protein</fullName>
    </recommendedName>
</protein>
<evidence type="ECO:0000256" key="2">
    <source>
        <dbReference type="ARBA" id="ARBA00022729"/>
    </source>
</evidence>
<organism evidence="8 9">
    <name type="scientific">Callorhinchus milii</name>
    <name type="common">Ghost shark</name>
    <dbReference type="NCBI Taxonomy" id="7868"/>
    <lineage>
        <taxon>Eukaryota</taxon>
        <taxon>Metazoa</taxon>
        <taxon>Chordata</taxon>
        <taxon>Craniata</taxon>
        <taxon>Vertebrata</taxon>
        <taxon>Chondrichthyes</taxon>
        <taxon>Holocephali</taxon>
        <taxon>Chimaeriformes</taxon>
        <taxon>Callorhinchidae</taxon>
        <taxon>Callorhinchus</taxon>
    </lineage>
</organism>
<dbReference type="GO" id="GO:0005102">
    <property type="term" value="F:signaling receptor binding"/>
    <property type="evidence" value="ECO:0007669"/>
    <property type="project" value="TreeGrafter"/>
</dbReference>
<comment type="subcellular location">
    <subcellularLocation>
        <location evidence="1">Membrane</location>
    </subcellularLocation>
</comment>
<keyword evidence="9" id="KW-1185">Reference proteome</keyword>
<dbReference type="InterPro" id="IPR050504">
    <property type="entry name" value="IgSF_BTN/MOG"/>
</dbReference>
<dbReference type="Proteomes" id="UP000314986">
    <property type="component" value="Unassembled WGS sequence"/>
</dbReference>
<keyword evidence="3" id="KW-0472">Membrane</keyword>
<dbReference type="FunFam" id="2.60.40.10:FF:000142">
    <property type="entry name" value="V-set domain-containing T-cell activation inhibitor 1"/>
    <property type="match status" value="1"/>
</dbReference>
<dbReference type="InterPro" id="IPR013783">
    <property type="entry name" value="Ig-like_fold"/>
</dbReference>
<dbReference type="SUPFAM" id="SSF48726">
    <property type="entry name" value="Immunoglobulin"/>
    <property type="match status" value="2"/>
</dbReference>
<dbReference type="SMART" id="SM00409">
    <property type="entry name" value="IG"/>
    <property type="match status" value="1"/>
</dbReference>
<keyword evidence="5" id="KW-0325">Glycoprotein</keyword>
<dbReference type="GeneTree" id="ENSGT01120000271914"/>
<reference evidence="9" key="1">
    <citation type="journal article" date="2006" name="Science">
        <title>Ancient noncoding elements conserved in the human genome.</title>
        <authorList>
            <person name="Venkatesh B."/>
            <person name="Kirkness E.F."/>
            <person name="Loh Y.H."/>
            <person name="Halpern A.L."/>
            <person name="Lee A.P."/>
            <person name="Johnson J."/>
            <person name="Dandona N."/>
            <person name="Viswanathan L.D."/>
            <person name="Tay A."/>
            <person name="Venter J.C."/>
            <person name="Strausberg R.L."/>
            <person name="Brenner S."/>
        </authorList>
    </citation>
    <scope>NUCLEOTIDE SEQUENCE [LARGE SCALE GENOMIC DNA]</scope>
</reference>
<keyword evidence="4" id="KW-1015">Disulfide bond</keyword>
<evidence type="ECO:0000313" key="8">
    <source>
        <dbReference type="Ensembl" id="ENSCMIP00000000437.1"/>
    </source>
</evidence>
<evidence type="ECO:0000259" key="7">
    <source>
        <dbReference type="PROSITE" id="PS50835"/>
    </source>
</evidence>
<dbReference type="Pfam" id="PF22705">
    <property type="entry name" value="C2-set_3"/>
    <property type="match status" value="1"/>
</dbReference>
<feature type="domain" description="Ig-like" evidence="7">
    <location>
        <begin position="26"/>
        <end position="137"/>
    </location>
</feature>
<evidence type="ECO:0000256" key="1">
    <source>
        <dbReference type="ARBA" id="ARBA00004370"/>
    </source>
</evidence>
<evidence type="ECO:0000256" key="5">
    <source>
        <dbReference type="ARBA" id="ARBA00023180"/>
    </source>
</evidence>
<dbReference type="PROSITE" id="PS50835">
    <property type="entry name" value="IG_LIKE"/>
    <property type="match status" value="1"/>
</dbReference>
<dbReference type="InParanoid" id="A0A4W3GCE9"/>
<dbReference type="InterPro" id="IPR003599">
    <property type="entry name" value="Ig_sub"/>
</dbReference>